<dbReference type="PANTHER" id="PTHR35797:SF1">
    <property type="entry name" value="PROTEASE"/>
    <property type="match status" value="1"/>
</dbReference>
<dbReference type="GO" id="GO:0006508">
    <property type="term" value="P:proteolysis"/>
    <property type="evidence" value="ECO:0007669"/>
    <property type="project" value="UniProtKB-KW"/>
</dbReference>
<dbReference type="EMBL" id="FNTX01000001">
    <property type="protein sequence ID" value="SEE31919.1"/>
    <property type="molecule type" value="Genomic_DNA"/>
</dbReference>
<dbReference type="GO" id="GO:0080120">
    <property type="term" value="P:CAAX-box protein maturation"/>
    <property type="evidence" value="ECO:0007669"/>
    <property type="project" value="UniProtKB-ARBA"/>
</dbReference>
<dbReference type="STRING" id="648782.SAMN04488554_2079"/>
<dbReference type="RefSeq" id="WP_089772836.1">
    <property type="nucleotide sequence ID" value="NZ_FNTX01000001.1"/>
</dbReference>
<gene>
    <name evidence="4" type="ORF">SAMN04488554_2079</name>
</gene>
<protein>
    <submittedName>
        <fullName evidence="4">Membrane protease YdiL, CAAX protease family</fullName>
    </submittedName>
</protein>
<feature type="transmembrane region" description="Helical" evidence="2">
    <location>
        <begin position="60"/>
        <end position="81"/>
    </location>
</feature>
<dbReference type="PANTHER" id="PTHR35797">
    <property type="entry name" value="PROTEASE-RELATED"/>
    <property type="match status" value="1"/>
</dbReference>
<dbReference type="AlphaFoldDB" id="A0A1H5HVI4"/>
<dbReference type="Pfam" id="PF02517">
    <property type="entry name" value="Rce1-like"/>
    <property type="match status" value="1"/>
</dbReference>
<dbReference type="InterPro" id="IPR042150">
    <property type="entry name" value="MmRce1-like"/>
</dbReference>
<feature type="transmembrane region" description="Helical" evidence="2">
    <location>
        <begin position="93"/>
        <end position="113"/>
    </location>
</feature>
<keyword evidence="4" id="KW-0378">Hydrolase</keyword>
<feature type="transmembrane region" description="Helical" evidence="2">
    <location>
        <begin position="134"/>
        <end position="155"/>
    </location>
</feature>
<accession>A0A1H5HVI4</accession>
<keyword evidence="2" id="KW-0812">Transmembrane</keyword>
<feature type="transmembrane region" description="Helical" evidence="2">
    <location>
        <begin position="189"/>
        <end position="210"/>
    </location>
</feature>
<feature type="transmembrane region" description="Helical" evidence="2">
    <location>
        <begin position="231"/>
        <end position="254"/>
    </location>
</feature>
<keyword evidence="2" id="KW-1133">Transmembrane helix</keyword>
<feature type="region of interest" description="Disordered" evidence="1">
    <location>
        <begin position="1"/>
        <end position="40"/>
    </location>
</feature>
<feature type="transmembrane region" description="Helical" evidence="2">
    <location>
        <begin position="260"/>
        <end position="278"/>
    </location>
</feature>
<reference evidence="5" key="1">
    <citation type="submission" date="2016-10" db="EMBL/GenBank/DDBJ databases">
        <authorList>
            <person name="Varghese N."/>
            <person name="Submissions S."/>
        </authorList>
    </citation>
    <scope>NUCLEOTIDE SEQUENCE [LARGE SCALE GENOMIC DNA]</scope>
    <source>
        <strain evidence="5">DSM 21368</strain>
    </source>
</reference>
<dbReference type="GO" id="GO:0004175">
    <property type="term" value="F:endopeptidase activity"/>
    <property type="evidence" value="ECO:0007669"/>
    <property type="project" value="UniProtKB-ARBA"/>
</dbReference>
<dbReference type="OrthoDB" id="3693644at2"/>
<keyword evidence="4" id="KW-0645">Protease</keyword>
<evidence type="ECO:0000259" key="3">
    <source>
        <dbReference type="Pfam" id="PF02517"/>
    </source>
</evidence>
<feature type="transmembrane region" description="Helical" evidence="2">
    <location>
        <begin position="319"/>
        <end position="341"/>
    </location>
</feature>
<evidence type="ECO:0000313" key="4">
    <source>
        <dbReference type="EMBL" id="SEE31919.1"/>
    </source>
</evidence>
<evidence type="ECO:0000256" key="1">
    <source>
        <dbReference type="SAM" id="MobiDB-lite"/>
    </source>
</evidence>
<evidence type="ECO:0000256" key="2">
    <source>
        <dbReference type="SAM" id="Phobius"/>
    </source>
</evidence>
<feature type="transmembrane region" description="Helical" evidence="2">
    <location>
        <begin position="285"/>
        <end position="307"/>
    </location>
</feature>
<dbReference type="InterPro" id="IPR003675">
    <property type="entry name" value="Rce1/LyrA-like_dom"/>
</dbReference>
<sequence>MAEQDAGTIQGANGLPAASPAPVAPTGTGHGTPSGDRVAQQRERNARFAPITPERVPWRAVAVFVVLAMGLAWAACAPLWASGLGLEHPQFAVLVAAMMYSPTVAALVTVFLVDRPRSIPRLLGLGPIRPLGRTIGFGVAGLAGFCVLPFLALFLGSAMGMVDLDLENLSGIEATLDPEMLAQMNAQTFLMVSILALPVNTLVSAFATFGEELGWRGWLLPNLLPLGTWPALLASGLIWALWHAPIILLGYNYGYTDLRGMALMIGFCVPLGIVFGWLRLRTASVWPAVLAHAAVNTATNVTVLMIHADALDDVRALGLGTFLGAPGWIVMGALILALVLARQFRHRAQPGVPSGQEQADEVGASVSR</sequence>
<organism evidence="4 5">
    <name type="scientific">Ruania alba</name>
    <dbReference type="NCBI Taxonomy" id="648782"/>
    <lineage>
        <taxon>Bacteria</taxon>
        <taxon>Bacillati</taxon>
        <taxon>Actinomycetota</taxon>
        <taxon>Actinomycetes</taxon>
        <taxon>Micrococcales</taxon>
        <taxon>Ruaniaceae</taxon>
        <taxon>Ruania</taxon>
    </lineage>
</organism>
<proteinExistence type="predicted"/>
<dbReference type="Proteomes" id="UP000199220">
    <property type="component" value="Unassembled WGS sequence"/>
</dbReference>
<keyword evidence="5" id="KW-1185">Reference proteome</keyword>
<feature type="domain" description="CAAX prenyl protease 2/Lysostaphin resistance protein A-like" evidence="3">
    <location>
        <begin position="200"/>
        <end position="297"/>
    </location>
</feature>
<evidence type="ECO:0000313" key="5">
    <source>
        <dbReference type="Proteomes" id="UP000199220"/>
    </source>
</evidence>
<keyword evidence="2" id="KW-0472">Membrane</keyword>
<name>A0A1H5HVI4_9MICO</name>